<dbReference type="RefSeq" id="XP_646423.1">
    <property type="nucleotide sequence ID" value="XM_641331.1"/>
</dbReference>
<feature type="compositionally biased region" description="Basic residues" evidence="1">
    <location>
        <begin position="79"/>
        <end position="88"/>
    </location>
</feature>
<evidence type="ECO:0000256" key="1">
    <source>
        <dbReference type="SAM" id="MobiDB-lite"/>
    </source>
</evidence>
<feature type="region of interest" description="Disordered" evidence="1">
    <location>
        <begin position="63"/>
        <end position="88"/>
    </location>
</feature>
<dbReference type="InParanoid" id="Q55CQ8"/>
<dbReference type="HOGENOM" id="CLU_2473656_0_0_1"/>
<dbReference type="eggNOG" id="ENOG502RI8E">
    <property type="taxonomic scope" value="Eukaryota"/>
</dbReference>
<dbReference type="VEuPathDB" id="AmoebaDB:DDB_G0269946"/>
<evidence type="ECO:0000313" key="2">
    <source>
        <dbReference type="EMBL" id="EAL72323.1"/>
    </source>
</evidence>
<comment type="caution">
    <text evidence="2">The sequence shown here is derived from an EMBL/GenBank/DDBJ whole genome shotgun (WGS) entry which is preliminary data.</text>
</comment>
<keyword evidence="3" id="KW-1185">Reference proteome</keyword>
<reference evidence="2 3" key="1">
    <citation type="journal article" date="2005" name="Nature">
        <title>The genome of the social amoeba Dictyostelium discoideum.</title>
        <authorList>
            <consortium name="The Dictyostelium discoideum Sequencing Consortium"/>
            <person name="Eichinger L."/>
            <person name="Pachebat J.A."/>
            <person name="Glockner G."/>
            <person name="Rajandream M.A."/>
            <person name="Sucgang R."/>
            <person name="Berriman M."/>
            <person name="Song J."/>
            <person name="Olsen R."/>
            <person name="Szafranski K."/>
            <person name="Xu Q."/>
            <person name="Tunggal B."/>
            <person name="Kummerfeld S."/>
            <person name="Madera M."/>
            <person name="Konfortov B.A."/>
            <person name="Rivero F."/>
            <person name="Bankier A.T."/>
            <person name="Lehmann R."/>
            <person name="Hamlin N."/>
            <person name="Davies R."/>
            <person name="Gaudet P."/>
            <person name="Fey P."/>
            <person name="Pilcher K."/>
            <person name="Chen G."/>
            <person name="Saunders D."/>
            <person name="Sodergren E."/>
            <person name="Davis P."/>
            <person name="Kerhornou A."/>
            <person name="Nie X."/>
            <person name="Hall N."/>
            <person name="Anjard C."/>
            <person name="Hemphill L."/>
            <person name="Bason N."/>
            <person name="Farbrother P."/>
            <person name="Desany B."/>
            <person name="Just E."/>
            <person name="Morio T."/>
            <person name="Rost R."/>
            <person name="Churcher C."/>
            <person name="Cooper J."/>
            <person name="Haydock S."/>
            <person name="van Driessche N."/>
            <person name="Cronin A."/>
            <person name="Goodhead I."/>
            <person name="Muzny D."/>
            <person name="Mourier T."/>
            <person name="Pain A."/>
            <person name="Lu M."/>
            <person name="Harper D."/>
            <person name="Lindsay R."/>
            <person name="Hauser H."/>
            <person name="James K."/>
            <person name="Quiles M."/>
            <person name="Madan Babu M."/>
            <person name="Saito T."/>
            <person name="Buchrieser C."/>
            <person name="Wardroper A."/>
            <person name="Felder M."/>
            <person name="Thangavelu M."/>
            <person name="Johnson D."/>
            <person name="Knights A."/>
            <person name="Loulseged H."/>
            <person name="Mungall K."/>
            <person name="Oliver K."/>
            <person name="Price C."/>
            <person name="Quail M.A."/>
            <person name="Urushihara H."/>
            <person name="Hernandez J."/>
            <person name="Rabbinowitsch E."/>
            <person name="Steffen D."/>
            <person name="Sanders M."/>
            <person name="Ma J."/>
            <person name="Kohara Y."/>
            <person name="Sharp S."/>
            <person name="Simmonds M."/>
            <person name="Spiegler S."/>
            <person name="Tivey A."/>
            <person name="Sugano S."/>
            <person name="White B."/>
            <person name="Walker D."/>
            <person name="Woodward J."/>
            <person name="Winckler T."/>
            <person name="Tanaka Y."/>
            <person name="Shaulsky G."/>
            <person name="Schleicher M."/>
            <person name="Weinstock G."/>
            <person name="Rosenthal A."/>
            <person name="Cox E.C."/>
            <person name="Chisholm R.L."/>
            <person name="Gibbs R."/>
            <person name="Loomis W.F."/>
            <person name="Platzer M."/>
            <person name="Kay R.R."/>
            <person name="Williams J."/>
            <person name="Dear P.H."/>
            <person name="Noegel A.A."/>
            <person name="Barrell B."/>
            <person name="Kuspa A."/>
        </authorList>
    </citation>
    <scope>NUCLEOTIDE SEQUENCE [LARGE SCALE GENOMIC DNA]</scope>
    <source>
        <strain evidence="2 3">AX4</strain>
    </source>
</reference>
<accession>Q55CQ8</accession>
<dbReference type="PaxDb" id="44689-DDB0190690"/>
<dbReference type="AlphaFoldDB" id="Q55CQ8"/>
<organism evidence="2 3">
    <name type="scientific">Dictyostelium discoideum</name>
    <name type="common">Social amoeba</name>
    <dbReference type="NCBI Taxonomy" id="44689"/>
    <lineage>
        <taxon>Eukaryota</taxon>
        <taxon>Amoebozoa</taxon>
        <taxon>Evosea</taxon>
        <taxon>Eumycetozoa</taxon>
        <taxon>Dictyostelia</taxon>
        <taxon>Dictyosteliales</taxon>
        <taxon>Dictyosteliaceae</taxon>
        <taxon>Dictyostelium</taxon>
    </lineage>
</organism>
<protein>
    <submittedName>
        <fullName evidence="2">Uncharacterized protein</fullName>
    </submittedName>
</protein>
<dbReference type="dictyBase" id="DDB_G0269946"/>
<sequence>MAQSNLKIKKAGATNKVSKVGLNKKKKVNKSAISIAKAKVNRKLESAITQKIETEMTTRLKKNNGKLTVLKAEEDSTKNKKTQQPKKK</sequence>
<dbReference type="KEGG" id="ddi:DDB_G0269946"/>
<dbReference type="Proteomes" id="UP000002195">
    <property type="component" value="Unassembled WGS sequence"/>
</dbReference>
<dbReference type="Pfam" id="PF09495">
    <property type="entry name" value="DUF2462"/>
    <property type="match status" value="1"/>
</dbReference>
<dbReference type="OMA" id="IESEMQM"/>
<dbReference type="GeneID" id="8617381"/>
<proteinExistence type="predicted"/>
<gene>
    <name evidence="2" type="ORF">DDB_G0269946</name>
</gene>
<name>Q55CQ8_DICDI</name>
<evidence type="ECO:0000313" key="3">
    <source>
        <dbReference type="Proteomes" id="UP000002195"/>
    </source>
</evidence>
<dbReference type="EMBL" id="AAFI02000005">
    <property type="protein sequence ID" value="EAL72323.1"/>
    <property type="molecule type" value="Genomic_DNA"/>
</dbReference>
<dbReference type="InterPro" id="IPR019034">
    <property type="entry name" value="UPF0390"/>
</dbReference>